<sequence length="71" mass="7542">MGEICGEAEERPTMEEKSGTTMDGEKGERQCCGDGRGDSVAVVDNEAAPLRKGDVVSRSEAGGNRERVGKR</sequence>
<evidence type="ECO:0000256" key="1">
    <source>
        <dbReference type="SAM" id="MobiDB-lite"/>
    </source>
</evidence>
<feature type="compositionally biased region" description="Basic and acidic residues" evidence="1">
    <location>
        <begin position="8"/>
        <end position="37"/>
    </location>
</feature>
<reference evidence="2 3" key="1">
    <citation type="journal article" date="2005" name="PLoS Biol.">
        <title>The genomes of Oryza sativa: a history of duplications.</title>
        <authorList>
            <person name="Yu J."/>
            <person name="Wang J."/>
            <person name="Lin W."/>
            <person name="Li S."/>
            <person name="Li H."/>
            <person name="Zhou J."/>
            <person name="Ni P."/>
            <person name="Dong W."/>
            <person name="Hu S."/>
            <person name="Zeng C."/>
            <person name="Zhang J."/>
            <person name="Zhang Y."/>
            <person name="Li R."/>
            <person name="Xu Z."/>
            <person name="Li S."/>
            <person name="Li X."/>
            <person name="Zheng H."/>
            <person name="Cong L."/>
            <person name="Lin L."/>
            <person name="Yin J."/>
            <person name="Geng J."/>
            <person name="Li G."/>
            <person name="Shi J."/>
            <person name="Liu J."/>
            <person name="Lv H."/>
            <person name="Li J."/>
            <person name="Wang J."/>
            <person name="Deng Y."/>
            <person name="Ran L."/>
            <person name="Shi X."/>
            <person name="Wang X."/>
            <person name="Wu Q."/>
            <person name="Li C."/>
            <person name="Ren X."/>
            <person name="Wang J."/>
            <person name="Wang X."/>
            <person name="Li D."/>
            <person name="Liu D."/>
            <person name="Zhang X."/>
            <person name="Ji Z."/>
            <person name="Zhao W."/>
            <person name="Sun Y."/>
            <person name="Zhang Z."/>
            <person name="Bao J."/>
            <person name="Han Y."/>
            <person name="Dong L."/>
            <person name="Ji J."/>
            <person name="Chen P."/>
            <person name="Wu S."/>
            <person name="Liu J."/>
            <person name="Xiao Y."/>
            <person name="Bu D."/>
            <person name="Tan J."/>
            <person name="Yang L."/>
            <person name="Ye C."/>
            <person name="Zhang J."/>
            <person name="Xu J."/>
            <person name="Zhou Y."/>
            <person name="Yu Y."/>
            <person name="Zhang B."/>
            <person name="Zhuang S."/>
            <person name="Wei H."/>
            <person name="Liu B."/>
            <person name="Lei M."/>
            <person name="Yu H."/>
            <person name="Li Y."/>
            <person name="Xu H."/>
            <person name="Wei S."/>
            <person name="He X."/>
            <person name="Fang L."/>
            <person name="Zhang Z."/>
            <person name="Zhang Y."/>
            <person name="Huang X."/>
            <person name="Su Z."/>
            <person name="Tong W."/>
            <person name="Li J."/>
            <person name="Tong Z."/>
            <person name="Li S."/>
            <person name="Ye J."/>
            <person name="Wang L."/>
            <person name="Fang L."/>
            <person name="Lei T."/>
            <person name="Chen C."/>
            <person name="Chen H."/>
            <person name="Xu Z."/>
            <person name="Li H."/>
            <person name="Huang H."/>
            <person name="Zhang F."/>
            <person name="Xu H."/>
            <person name="Li N."/>
            <person name="Zhao C."/>
            <person name="Li S."/>
            <person name="Dong L."/>
            <person name="Huang Y."/>
            <person name="Li L."/>
            <person name="Xi Y."/>
            <person name="Qi Q."/>
            <person name="Li W."/>
            <person name="Zhang B."/>
            <person name="Hu W."/>
            <person name="Zhang Y."/>
            <person name="Tian X."/>
            <person name="Jiao Y."/>
            <person name="Liang X."/>
            <person name="Jin J."/>
            <person name="Gao L."/>
            <person name="Zheng W."/>
            <person name="Hao B."/>
            <person name="Liu S."/>
            <person name="Wang W."/>
            <person name="Yuan L."/>
            <person name="Cao M."/>
            <person name="McDermott J."/>
            <person name="Samudrala R."/>
            <person name="Wang J."/>
            <person name="Wong G.K."/>
            <person name="Yang H."/>
        </authorList>
    </citation>
    <scope>NUCLEOTIDE SEQUENCE [LARGE SCALE GENOMIC DNA]</scope>
    <source>
        <strain evidence="3">cv. 93-11</strain>
    </source>
</reference>
<accession>A2Y3C9</accession>
<dbReference type="Proteomes" id="UP000007015">
    <property type="component" value="Chromosome 5"/>
</dbReference>
<dbReference type="AlphaFoldDB" id="A2Y3C9"/>
<feature type="compositionally biased region" description="Basic and acidic residues" evidence="1">
    <location>
        <begin position="49"/>
        <end position="71"/>
    </location>
</feature>
<keyword evidence="3" id="KW-1185">Reference proteome</keyword>
<dbReference type="HOGENOM" id="CLU_2744485_0_0_1"/>
<feature type="region of interest" description="Disordered" evidence="1">
    <location>
        <begin position="1"/>
        <end position="71"/>
    </location>
</feature>
<dbReference type="EMBL" id="CM000130">
    <property type="protein sequence ID" value="EAY97589.1"/>
    <property type="molecule type" value="Genomic_DNA"/>
</dbReference>
<evidence type="ECO:0000313" key="3">
    <source>
        <dbReference type="Proteomes" id="UP000007015"/>
    </source>
</evidence>
<evidence type="ECO:0000313" key="2">
    <source>
        <dbReference type="EMBL" id="EAY97589.1"/>
    </source>
</evidence>
<organism evidence="2 3">
    <name type="scientific">Oryza sativa subsp. indica</name>
    <name type="common">Rice</name>
    <dbReference type="NCBI Taxonomy" id="39946"/>
    <lineage>
        <taxon>Eukaryota</taxon>
        <taxon>Viridiplantae</taxon>
        <taxon>Streptophyta</taxon>
        <taxon>Embryophyta</taxon>
        <taxon>Tracheophyta</taxon>
        <taxon>Spermatophyta</taxon>
        <taxon>Magnoliopsida</taxon>
        <taxon>Liliopsida</taxon>
        <taxon>Poales</taxon>
        <taxon>Poaceae</taxon>
        <taxon>BOP clade</taxon>
        <taxon>Oryzoideae</taxon>
        <taxon>Oryzeae</taxon>
        <taxon>Oryzinae</taxon>
        <taxon>Oryza</taxon>
        <taxon>Oryza sativa</taxon>
    </lineage>
</organism>
<protein>
    <submittedName>
        <fullName evidence="2">Uncharacterized protein</fullName>
    </submittedName>
</protein>
<name>A2Y3C9_ORYSI</name>
<gene>
    <name evidence="2" type="ORF">OsI_19515</name>
</gene>
<dbReference type="Gramene" id="BGIOSGA018267-TA">
    <property type="protein sequence ID" value="BGIOSGA018267-PA"/>
    <property type="gene ID" value="BGIOSGA018267"/>
</dbReference>
<proteinExistence type="predicted"/>